<dbReference type="PANTHER" id="PTHR43065:SF34">
    <property type="entry name" value="SPORULATION KINASE A"/>
    <property type="match status" value="1"/>
</dbReference>
<evidence type="ECO:0000313" key="11">
    <source>
        <dbReference type="Proteomes" id="UP000325054"/>
    </source>
</evidence>
<keyword evidence="6" id="KW-0418">Kinase</keyword>
<dbReference type="AlphaFoldDB" id="A0A5D4U0S9"/>
<dbReference type="NCBIfam" id="TIGR00229">
    <property type="entry name" value="sensory_box"/>
    <property type="match status" value="1"/>
</dbReference>
<keyword evidence="8" id="KW-0902">Two-component regulatory system</keyword>
<dbReference type="CDD" id="cd00082">
    <property type="entry name" value="HisKA"/>
    <property type="match status" value="1"/>
</dbReference>
<evidence type="ECO:0000313" key="10">
    <source>
        <dbReference type="EMBL" id="TYS80780.1"/>
    </source>
</evidence>
<dbReference type="InterPro" id="IPR003661">
    <property type="entry name" value="HisK_dim/P_dom"/>
</dbReference>
<dbReference type="InterPro" id="IPR036890">
    <property type="entry name" value="HATPase_C_sf"/>
</dbReference>
<proteinExistence type="predicted"/>
<keyword evidence="4" id="KW-0808">Transferase</keyword>
<dbReference type="OrthoDB" id="9815750at2"/>
<reference evidence="10 11" key="1">
    <citation type="submission" date="2019-08" db="EMBL/GenBank/DDBJ databases">
        <title>Bacillus genomes from the desert of Cuatro Cienegas, Coahuila.</title>
        <authorList>
            <person name="Olmedo-Alvarez G."/>
        </authorList>
    </citation>
    <scope>NUCLEOTIDE SEQUENCE [LARGE SCALE GENOMIC DNA]</scope>
    <source>
        <strain evidence="10 11">CH451a_14T</strain>
    </source>
</reference>
<keyword evidence="7" id="KW-0067">ATP-binding</keyword>
<dbReference type="Proteomes" id="UP000325054">
    <property type="component" value="Unassembled WGS sequence"/>
</dbReference>
<keyword evidence="5" id="KW-0547">Nucleotide-binding</keyword>
<dbReference type="SUPFAM" id="SSF55785">
    <property type="entry name" value="PYP-like sensor domain (PAS domain)"/>
    <property type="match status" value="1"/>
</dbReference>
<feature type="domain" description="Histidine kinase" evidence="9">
    <location>
        <begin position="139"/>
        <end position="342"/>
    </location>
</feature>
<evidence type="ECO:0000256" key="5">
    <source>
        <dbReference type="ARBA" id="ARBA00022741"/>
    </source>
</evidence>
<dbReference type="RefSeq" id="WP_148991207.1">
    <property type="nucleotide sequence ID" value="NZ_VTEW01000005.1"/>
</dbReference>
<dbReference type="Pfam" id="PF13426">
    <property type="entry name" value="PAS_9"/>
    <property type="match status" value="1"/>
</dbReference>
<dbReference type="Gene3D" id="3.30.565.10">
    <property type="entry name" value="Histidine kinase-like ATPase, C-terminal domain"/>
    <property type="match status" value="1"/>
</dbReference>
<dbReference type="PROSITE" id="PS50109">
    <property type="entry name" value="HIS_KIN"/>
    <property type="match status" value="1"/>
</dbReference>
<dbReference type="Pfam" id="PF00512">
    <property type="entry name" value="HisKA"/>
    <property type="match status" value="1"/>
</dbReference>
<evidence type="ECO:0000259" key="9">
    <source>
        <dbReference type="PROSITE" id="PS50109"/>
    </source>
</evidence>
<dbReference type="SUPFAM" id="SSF47384">
    <property type="entry name" value="Homodimeric domain of signal transducing histidine kinase"/>
    <property type="match status" value="1"/>
</dbReference>
<keyword evidence="3" id="KW-0597">Phosphoprotein</keyword>
<gene>
    <name evidence="10" type="ORF">FZC80_06645</name>
</gene>
<dbReference type="Pfam" id="PF02518">
    <property type="entry name" value="HATPase_c"/>
    <property type="match status" value="1"/>
</dbReference>
<dbReference type="EMBL" id="VTEW01000005">
    <property type="protein sequence ID" value="TYS80780.1"/>
    <property type="molecule type" value="Genomic_DNA"/>
</dbReference>
<evidence type="ECO:0000256" key="4">
    <source>
        <dbReference type="ARBA" id="ARBA00022679"/>
    </source>
</evidence>
<dbReference type="EC" id="2.7.13.3" evidence="2"/>
<name>A0A5D4U0S9_9BACI</name>
<sequence length="350" mass="39317">MTKLFNFSQLDENCPDAKVILYSGNIVYANRAFSRLLGFQETGGIVGENILTFFHPPCKQQELSHLLKVRNGQLSSLTQHKLTRSDSRLVYVEIMTAPFIQDGDVLVQAVIRDLSAVKEKKKLLQQPEKLSLAGELASGIVHEIRNPLTAMKGFLQLMRSYPEPEYIEIILEELKQIEDIADELLSFSRPEETHFTQLNIVDIVKEAVNFSRAQVFKRNINIELVETAETGIGITGSKTQLKQVLLIILKNRAEAIKSDGRIHIHLSKDTQNVYIYIRDNGSSISKDNLDKIGQPFFTSKEKGTGLGLMVSFDIIKNHNGTIQIDSEEDQGTTFTITLPLTLEKALPHSP</sequence>
<evidence type="ECO:0000256" key="3">
    <source>
        <dbReference type="ARBA" id="ARBA00022553"/>
    </source>
</evidence>
<organism evidence="10 11">
    <name type="scientific">Rossellomorea aquimaris</name>
    <dbReference type="NCBI Taxonomy" id="189382"/>
    <lineage>
        <taxon>Bacteria</taxon>
        <taxon>Bacillati</taxon>
        <taxon>Bacillota</taxon>
        <taxon>Bacilli</taxon>
        <taxon>Bacillales</taxon>
        <taxon>Bacillaceae</taxon>
        <taxon>Rossellomorea</taxon>
    </lineage>
</organism>
<dbReference type="InterPro" id="IPR003594">
    <property type="entry name" value="HATPase_dom"/>
</dbReference>
<evidence type="ECO:0000256" key="2">
    <source>
        <dbReference type="ARBA" id="ARBA00012438"/>
    </source>
</evidence>
<dbReference type="GO" id="GO:0000155">
    <property type="term" value="F:phosphorelay sensor kinase activity"/>
    <property type="evidence" value="ECO:0007669"/>
    <property type="project" value="InterPro"/>
</dbReference>
<dbReference type="InterPro" id="IPR005467">
    <property type="entry name" value="His_kinase_dom"/>
</dbReference>
<protein>
    <recommendedName>
        <fullName evidence="2">histidine kinase</fullName>
        <ecNumber evidence="2">2.7.13.3</ecNumber>
    </recommendedName>
</protein>
<dbReference type="InterPro" id="IPR035965">
    <property type="entry name" value="PAS-like_dom_sf"/>
</dbReference>
<dbReference type="InterPro" id="IPR036097">
    <property type="entry name" value="HisK_dim/P_sf"/>
</dbReference>
<dbReference type="SMART" id="SM00388">
    <property type="entry name" value="HisKA"/>
    <property type="match status" value="1"/>
</dbReference>
<accession>A0A5D4U0S9</accession>
<dbReference type="Gene3D" id="3.30.450.20">
    <property type="entry name" value="PAS domain"/>
    <property type="match status" value="1"/>
</dbReference>
<dbReference type="InterPro" id="IPR000014">
    <property type="entry name" value="PAS"/>
</dbReference>
<dbReference type="GO" id="GO:0005524">
    <property type="term" value="F:ATP binding"/>
    <property type="evidence" value="ECO:0007669"/>
    <property type="project" value="UniProtKB-KW"/>
</dbReference>
<evidence type="ECO:0000256" key="8">
    <source>
        <dbReference type="ARBA" id="ARBA00023012"/>
    </source>
</evidence>
<evidence type="ECO:0000256" key="6">
    <source>
        <dbReference type="ARBA" id="ARBA00022777"/>
    </source>
</evidence>
<dbReference type="PRINTS" id="PR00344">
    <property type="entry name" value="BCTRLSENSOR"/>
</dbReference>
<dbReference type="SMART" id="SM00387">
    <property type="entry name" value="HATPase_c"/>
    <property type="match status" value="1"/>
</dbReference>
<dbReference type="InterPro" id="IPR004358">
    <property type="entry name" value="Sig_transdc_His_kin-like_C"/>
</dbReference>
<dbReference type="PANTHER" id="PTHR43065">
    <property type="entry name" value="SENSOR HISTIDINE KINASE"/>
    <property type="match status" value="1"/>
</dbReference>
<dbReference type="CDD" id="cd00130">
    <property type="entry name" value="PAS"/>
    <property type="match status" value="1"/>
</dbReference>
<comment type="caution">
    <text evidence="10">The sequence shown here is derived from an EMBL/GenBank/DDBJ whole genome shotgun (WGS) entry which is preliminary data.</text>
</comment>
<comment type="catalytic activity">
    <reaction evidence="1">
        <text>ATP + protein L-histidine = ADP + protein N-phospho-L-histidine.</text>
        <dbReference type="EC" id="2.7.13.3"/>
    </reaction>
</comment>
<dbReference type="SUPFAM" id="SSF55874">
    <property type="entry name" value="ATPase domain of HSP90 chaperone/DNA topoisomerase II/histidine kinase"/>
    <property type="match status" value="1"/>
</dbReference>
<evidence type="ECO:0000256" key="1">
    <source>
        <dbReference type="ARBA" id="ARBA00000085"/>
    </source>
</evidence>
<dbReference type="Gene3D" id="1.10.287.130">
    <property type="match status" value="1"/>
</dbReference>
<evidence type="ECO:0000256" key="7">
    <source>
        <dbReference type="ARBA" id="ARBA00022840"/>
    </source>
</evidence>